<keyword evidence="7" id="KW-1185">Reference proteome</keyword>
<dbReference type="SUPFAM" id="SSF53850">
    <property type="entry name" value="Periplasmic binding protein-like II"/>
    <property type="match status" value="1"/>
</dbReference>
<feature type="domain" description="HTH lysR-type" evidence="5">
    <location>
        <begin position="11"/>
        <end position="63"/>
    </location>
</feature>
<comment type="caution">
    <text evidence="6">The sequence shown here is derived from an EMBL/GenBank/DDBJ whole genome shotgun (WGS) entry which is preliminary data.</text>
</comment>
<dbReference type="InterPro" id="IPR000847">
    <property type="entry name" value="LysR_HTH_N"/>
</dbReference>
<comment type="similarity">
    <text evidence="1">Belongs to the LysR transcriptional regulatory family.</text>
</comment>
<dbReference type="Gene3D" id="1.10.10.10">
    <property type="entry name" value="Winged helix-like DNA-binding domain superfamily/Winged helix DNA-binding domain"/>
    <property type="match status" value="1"/>
</dbReference>
<evidence type="ECO:0000259" key="5">
    <source>
        <dbReference type="PROSITE" id="PS50931"/>
    </source>
</evidence>
<dbReference type="InterPro" id="IPR005119">
    <property type="entry name" value="LysR_subst-bd"/>
</dbReference>
<dbReference type="Pfam" id="PF00126">
    <property type="entry name" value="HTH_1"/>
    <property type="match status" value="1"/>
</dbReference>
<dbReference type="InterPro" id="IPR036388">
    <property type="entry name" value="WH-like_DNA-bd_sf"/>
</dbReference>
<dbReference type="PRINTS" id="PR00039">
    <property type="entry name" value="HTHLYSR"/>
</dbReference>
<evidence type="ECO:0000256" key="1">
    <source>
        <dbReference type="ARBA" id="ARBA00009437"/>
    </source>
</evidence>
<dbReference type="RefSeq" id="WP_023859974.1">
    <property type="nucleotide sequence ID" value="NZ_AWWH01000150.1"/>
</dbReference>
<evidence type="ECO:0000256" key="4">
    <source>
        <dbReference type="ARBA" id="ARBA00023163"/>
    </source>
</evidence>
<protein>
    <submittedName>
        <fullName evidence="6">Transcriptional regulator</fullName>
    </submittedName>
</protein>
<dbReference type="InterPro" id="IPR036390">
    <property type="entry name" value="WH_DNA-bd_sf"/>
</dbReference>
<dbReference type="Pfam" id="PF03466">
    <property type="entry name" value="LysR_substrate"/>
    <property type="match status" value="1"/>
</dbReference>
<dbReference type="PATRIC" id="fig|1392007.3.peg.1385"/>
<evidence type="ECO:0000256" key="3">
    <source>
        <dbReference type="ARBA" id="ARBA00023125"/>
    </source>
</evidence>
<dbReference type="GO" id="GO:0003677">
    <property type="term" value="F:DNA binding"/>
    <property type="evidence" value="ECO:0007669"/>
    <property type="project" value="UniProtKB-KW"/>
</dbReference>
<keyword evidence="2" id="KW-0805">Transcription regulation</keyword>
<dbReference type="Proteomes" id="UP000018559">
    <property type="component" value="Unassembled WGS sequence"/>
</dbReference>
<keyword evidence="4" id="KW-0804">Transcription</keyword>
<dbReference type="InterPro" id="IPR050950">
    <property type="entry name" value="HTH-type_LysR_regulators"/>
</dbReference>
<organism evidence="6 7">
    <name type="scientific">Ligilactobacillus equi DPC 6820</name>
    <dbReference type="NCBI Taxonomy" id="1392007"/>
    <lineage>
        <taxon>Bacteria</taxon>
        <taxon>Bacillati</taxon>
        <taxon>Bacillota</taxon>
        <taxon>Bacilli</taxon>
        <taxon>Lactobacillales</taxon>
        <taxon>Lactobacillaceae</taxon>
        <taxon>Ligilactobacillus</taxon>
    </lineage>
</organism>
<sequence>MRSFEADQNFIKILEAVVRFGSVSKAAEYLFISQPSLSKKIKQQEDSLGVTLIDRRHHPIRLTEAGEFYLSNLKRLTTQYAAVYRDLQRMSSSNHGQLSIGVTQSLGQKILPLLLPQYHNVYEDVKLTIYEDTSENHENRLIRENLDLYVGILPIYQPDIHYETLATEPACLVIPYRHPKFVAGQAMKKIKTIGQIEPFLREFPYISAKENVGFQRQVTTTLAGQGIIPDNILQSNSLPTIAKLVERGLGASIMPQSVLSLIDTEAVNIYQLPADKLSYTLVVAYKDTVDLTSQMKAFIRLAKGIGPALLK</sequence>
<dbReference type="PROSITE" id="PS50931">
    <property type="entry name" value="HTH_LYSR"/>
    <property type="match status" value="1"/>
</dbReference>
<accession>V7HX12</accession>
<dbReference type="GO" id="GO:0003700">
    <property type="term" value="F:DNA-binding transcription factor activity"/>
    <property type="evidence" value="ECO:0007669"/>
    <property type="project" value="InterPro"/>
</dbReference>
<dbReference type="PANTHER" id="PTHR30419:SF8">
    <property type="entry name" value="NITROGEN ASSIMILATION TRANSCRIPTIONAL ACTIVATOR-RELATED"/>
    <property type="match status" value="1"/>
</dbReference>
<evidence type="ECO:0000313" key="6">
    <source>
        <dbReference type="EMBL" id="ETA73820.1"/>
    </source>
</evidence>
<dbReference type="Gene3D" id="3.40.190.290">
    <property type="match status" value="1"/>
</dbReference>
<dbReference type="PANTHER" id="PTHR30419">
    <property type="entry name" value="HTH-TYPE TRANSCRIPTIONAL REGULATOR YBHD"/>
    <property type="match status" value="1"/>
</dbReference>
<proteinExistence type="inferred from homology"/>
<dbReference type="EMBL" id="AWWH01000150">
    <property type="protein sequence ID" value="ETA73820.1"/>
    <property type="molecule type" value="Genomic_DNA"/>
</dbReference>
<dbReference type="SUPFAM" id="SSF46785">
    <property type="entry name" value="Winged helix' DNA-binding domain"/>
    <property type="match status" value="1"/>
</dbReference>
<dbReference type="CDD" id="cd05466">
    <property type="entry name" value="PBP2_LTTR_substrate"/>
    <property type="match status" value="1"/>
</dbReference>
<keyword evidence="3" id="KW-0238">DNA-binding</keyword>
<reference evidence="6 7" key="1">
    <citation type="journal article" date="2014" name="Genome Announc.">
        <title>The Genome of the Predominant Equine Lactobacillus Species, Lactobacillus equi, Is Reflective of Its Lifestyle Adaptations to an Herbivorous Host.</title>
        <authorList>
            <person name="O'Donnell M.M."/>
            <person name="Harris H.M."/>
            <person name="O'Toole P.W."/>
            <person name="Ross R.P."/>
        </authorList>
    </citation>
    <scope>NUCLEOTIDE SEQUENCE [LARGE SCALE GENOMIC DNA]</scope>
    <source>
        <strain evidence="6 7">DPC 6820</strain>
    </source>
</reference>
<evidence type="ECO:0000256" key="2">
    <source>
        <dbReference type="ARBA" id="ARBA00023015"/>
    </source>
</evidence>
<dbReference type="GO" id="GO:0005829">
    <property type="term" value="C:cytosol"/>
    <property type="evidence" value="ECO:0007669"/>
    <property type="project" value="TreeGrafter"/>
</dbReference>
<dbReference type="AlphaFoldDB" id="V7HX12"/>
<name>V7HX12_9LACO</name>
<gene>
    <name evidence="6" type="ORF">LEQ_0919c</name>
</gene>
<evidence type="ECO:0000313" key="7">
    <source>
        <dbReference type="Proteomes" id="UP000018559"/>
    </source>
</evidence>